<dbReference type="InterPro" id="IPR023577">
    <property type="entry name" value="CYTH_domain"/>
</dbReference>
<dbReference type="Pfam" id="PF01928">
    <property type="entry name" value="CYTH"/>
    <property type="match status" value="1"/>
</dbReference>
<evidence type="ECO:0000259" key="1">
    <source>
        <dbReference type="PROSITE" id="PS51707"/>
    </source>
</evidence>
<accession>A0A7X2T1T9</accession>
<dbReference type="Proteomes" id="UP000460287">
    <property type="component" value="Unassembled WGS sequence"/>
</dbReference>
<dbReference type="PROSITE" id="PS51707">
    <property type="entry name" value="CYTH"/>
    <property type="match status" value="1"/>
</dbReference>
<gene>
    <name evidence="2" type="ORF">FYJ33_07435</name>
</gene>
<proteinExistence type="predicted"/>
<dbReference type="RefSeq" id="WP_154531131.1">
    <property type="nucleotide sequence ID" value="NZ_JAQXTV010000055.1"/>
</dbReference>
<organism evidence="2 3">
    <name type="scientific">Inconstantimicrobium porci</name>
    <dbReference type="NCBI Taxonomy" id="2652291"/>
    <lineage>
        <taxon>Bacteria</taxon>
        <taxon>Bacillati</taxon>
        <taxon>Bacillota</taxon>
        <taxon>Clostridia</taxon>
        <taxon>Eubacteriales</taxon>
        <taxon>Clostridiaceae</taxon>
        <taxon>Inconstantimicrobium</taxon>
    </lineage>
</organism>
<dbReference type="CDD" id="cd07890">
    <property type="entry name" value="CYTH-like_AC_IV-like"/>
    <property type="match status" value="1"/>
</dbReference>
<dbReference type="EMBL" id="VULX01000008">
    <property type="protein sequence ID" value="MSR91248.1"/>
    <property type="molecule type" value="Genomic_DNA"/>
</dbReference>
<evidence type="ECO:0000313" key="3">
    <source>
        <dbReference type="Proteomes" id="UP000460287"/>
    </source>
</evidence>
<dbReference type="SUPFAM" id="SSF55154">
    <property type="entry name" value="CYTH-like phosphatases"/>
    <property type="match status" value="1"/>
</dbReference>
<sequence>MNEIETRIIDIDADDIRKKMLSAGAVKVKAENQINHIFDFEDRRLLKQKGYARVRIVKDTINNKFIYYMTTKKIVSQEKYKVMDENEIIVDNAETAIKLFKSLGLVETETIKKYRESYRYKNTLVEIDINDPSFCPFPYIEIETALEEELKEVVHLLGYKMSDTTSATIYDIMKSKKISG</sequence>
<keyword evidence="3" id="KW-1185">Reference proteome</keyword>
<dbReference type="InterPro" id="IPR008173">
    <property type="entry name" value="Adenylyl_cyclase_CyaB"/>
</dbReference>
<protein>
    <submittedName>
        <fullName evidence="2">CYTH domain-containing protein</fullName>
    </submittedName>
</protein>
<feature type="domain" description="CYTH" evidence="1">
    <location>
        <begin position="1"/>
        <end position="175"/>
    </location>
</feature>
<reference evidence="2 3" key="1">
    <citation type="submission" date="2019-08" db="EMBL/GenBank/DDBJ databases">
        <title>In-depth cultivation of the pig gut microbiome towards novel bacterial diversity and tailored functional studies.</title>
        <authorList>
            <person name="Wylensek D."/>
            <person name="Hitch T.C.A."/>
            <person name="Clavel T."/>
        </authorList>
    </citation>
    <scope>NUCLEOTIDE SEQUENCE [LARGE SCALE GENOMIC DNA]</scope>
    <source>
        <strain evidence="2 3">WCA-383-APC-5B</strain>
    </source>
</reference>
<dbReference type="InterPro" id="IPR033469">
    <property type="entry name" value="CYTH-like_dom_sf"/>
</dbReference>
<dbReference type="PANTHER" id="PTHR21028">
    <property type="entry name" value="SI:CH211-156B7.4"/>
    <property type="match status" value="1"/>
</dbReference>
<dbReference type="Gene3D" id="2.40.320.10">
    <property type="entry name" value="Hypothetical Protein Pfu-838710-001"/>
    <property type="match status" value="1"/>
</dbReference>
<comment type="caution">
    <text evidence="2">The sequence shown here is derived from an EMBL/GenBank/DDBJ whole genome shotgun (WGS) entry which is preliminary data.</text>
</comment>
<evidence type="ECO:0000313" key="2">
    <source>
        <dbReference type="EMBL" id="MSR91248.1"/>
    </source>
</evidence>
<dbReference type="AlphaFoldDB" id="A0A7X2T1T9"/>
<name>A0A7X2T1T9_9CLOT</name>
<dbReference type="PANTHER" id="PTHR21028:SF2">
    <property type="entry name" value="CYTH DOMAIN-CONTAINING PROTEIN"/>
    <property type="match status" value="1"/>
</dbReference>
<dbReference type="SMART" id="SM01118">
    <property type="entry name" value="CYTH"/>
    <property type="match status" value="1"/>
</dbReference>